<dbReference type="Proteomes" id="UP000473574">
    <property type="component" value="Unassembled WGS sequence"/>
</dbReference>
<feature type="region of interest" description="Disordered" evidence="1">
    <location>
        <begin position="320"/>
        <end position="340"/>
    </location>
</feature>
<evidence type="ECO:0000256" key="1">
    <source>
        <dbReference type="SAM" id="MobiDB-lite"/>
    </source>
</evidence>
<accession>A0A6M0S9G0</accession>
<dbReference type="RefSeq" id="WP_163665619.1">
    <property type="nucleotide sequence ID" value="NZ_QZCE01000002.1"/>
</dbReference>
<dbReference type="EMBL" id="QZCE01000002">
    <property type="protein sequence ID" value="NEZ64946.1"/>
    <property type="molecule type" value="Genomic_DNA"/>
</dbReference>
<gene>
    <name evidence="2" type="ORF">D0962_19505</name>
</gene>
<evidence type="ECO:0000313" key="2">
    <source>
        <dbReference type="EMBL" id="NEZ64946.1"/>
    </source>
</evidence>
<dbReference type="AlphaFoldDB" id="A0A6M0S9G0"/>
<comment type="caution">
    <text evidence="2">The sequence shown here is derived from an EMBL/GenBank/DDBJ whole genome shotgun (WGS) entry which is preliminary data.</text>
</comment>
<reference evidence="2 3" key="1">
    <citation type="journal article" date="2020" name="Microb. Ecol.">
        <title>Ecogenomics of the Marine Benthic Filamentous Cyanobacterium Adonisia.</title>
        <authorList>
            <person name="Walter J.M."/>
            <person name="Coutinho F.H."/>
            <person name="Leomil L."/>
            <person name="Hargreaves P.I."/>
            <person name="Campeao M.E."/>
            <person name="Vieira V.V."/>
            <person name="Silva B.S."/>
            <person name="Fistarol G.O."/>
            <person name="Salomon P.S."/>
            <person name="Sawabe T."/>
            <person name="Mino S."/>
            <person name="Hosokawa M."/>
            <person name="Miyashita H."/>
            <person name="Maruyama F."/>
            <person name="van Verk M.C."/>
            <person name="Dutilh B.E."/>
            <person name="Thompson C.C."/>
            <person name="Thompson F.L."/>
        </authorList>
    </citation>
    <scope>NUCLEOTIDE SEQUENCE [LARGE SCALE GENOMIC DNA]</scope>
    <source>
        <strain evidence="2 3">CCMR0082</strain>
    </source>
</reference>
<protein>
    <submittedName>
        <fullName evidence="2">Uncharacterized protein</fullName>
    </submittedName>
</protein>
<evidence type="ECO:0000313" key="3">
    <source>
        <dbReference type="Proteomes" id="UP000473574"/>
    </source>
</evidence>
<sequence length="340" mass="37206">MSQLVHDDRMHRARQRARELLQESPTFRNMNRDEQMAMYKDMVQNQYNDLAEGNGGQLAAQRGLSTGLAASDQINDKRHLNERIGSETGDMASDFISDVDFPEFVEDLLTGVFDANLNVTVTQMQEYQQLLKSATKSLSHFVKNVSDEDAFGYLADNMGDQFSFMEDEQGEPTLGNASGQQLDLGDNQVKAKIMDAKLALAKEQRALLRETILMGISRLVVERGTVKAAVVFDVKATEKINKTDKAAQTTTTKTGGTHGGGLFGFIGRRSSRARKRSKISVSSAKSTATTDLAAQITGSVELVFKSDYFKLDNFASMYGGEAPQNQAGAQPQQPGQLPGG</sequence>
<feature type="region of interest" description="Disordered" evidence="1">
    <location>
        <begin position="246"/>
        <end position="267"/>
    </location>
</feature>
<organism evidence="2 3">
    <name type="scientific">Adonisia turfae CCMR0082</name>
    <dbReference type="NCBI Taxonomy" id="2304604"/>
    <lineage>
        <taxon>Bacteria</taxon>
        <taxon>Bacillati</taxon>
        <taxon>Cyanobacteriota</taxon>
        <taxon>Adonisia</taxon>
        <taxon>Adonisia turfae</taxon>
    </lineage>
</organism>
<proteinExistence type="predicted"/>
<name>A0A6M0S9G0_9CYAN</name>